<dbReference type="PANTHER" id="PTHR11902">
    <property type="entry name" value="ENOLASE"/>
    <property type="match status" value="1"/>
</dbReference>
<protein>
    <recommendedName>
        <fullName evidence="3">phosphopyruvate hydratase</fullName>
        <ecNumber evidence="3">4.2.1.11</ecNumber>
    </recommendedName>
    <alternativeName>
        <fullName evidence="6">2-phospho-D-glycerate hydro-lyase</fullName>
    </alternativeName>
</protein>
<proteinExistence type="inferred from homology"/>
<dbReference type="Pfam" id="PF00113">
    <property type="entry name" value="Enolase_C"/>
    <property type="match status" value="1"/>
</dbReference>
<dbReference type="SUPFAM" id="SSF51604">
    <property type="entry name" value="Enolase C-terminal domain-like"/>
    <property type="match status" value="1"/>
</dbReference>
<keyword evidence="5" id="KW-0456">Lyase</keyword>
<feature type="domain" description="Enolase C-terminal TIM barrel" evidence="7">
    <location>
        <begin position="260"/>
        <end position="489"/>
    </location>
</feature>
<dbReference type="GO" id="GO:0004634">
    <property type="term" value="F:phosphopyruvate hydratase activity"/>
    <property type="evidence" value="ECO:0007669"/>
    <property type="project" value="UniProtKB-EC"/>
</dbReference>
<evidence type="ECO:0000256" key="6">
    <source>
        <dbReference type="ARBA" id="ARBA00031125"/>
    </source>
</evidence>
<evidence type="ECO:0000256" key="4">
    <source>
        <dbReference type="ARBA" id="ARBA00023152"/>
    </source>
</evidence>
<dbReference type="EMBL" id="SKCS01000006">
    <property type="protein sequence ID" value="TNN21392.1"/>
    <property type="molecule type" value="Genomic_DNA"/>
</dbReference>
<dbReference type="GO" id="GO:0000287">
    <property type="term" value="F:magnesium ion binding"/>
    <property type="evidence" value="ECO:0007669"/>
    <property type="project" value="InterPro"/>
</dbReference>
<dbReference type="InterPro" id="IPR036849">
    <property type="entry name" value="Enolase-like_C_sf"/>
</dbReference>
<dbReference type="Proteomes" id="UP000311919">
    <property type="component" value="Unassembled WGS sequence"/>
</dbReference>
<dbReference type="STRING" id="6182.A0A4Z2DZ08"/>
<dbReference type="InterPro" id="IPR020810">
    <property type="entry name" value="Enolase_C"/>
</dbReference>
<sequence length="626" mass="72316">MDLKKKAIEYFSGNNILKELENALQLMFYDNSLDPSGYLSKYFEKNSLIPTLVGIKINIKYSNMGKLARFLNVHTLWRTDTEVATEVNYVYGCSRCLAYVNNSNETAEPEILNCIEYLVNLLKKCFWSPNEMLEVDKYIRNYYDEYKRRLHETQINEVEKDEVNTDTKEVGLKSTSPNNAKKKPAKNIVPLISNQIVSLAPLLATDLTWLSISLHLTAVKCSRPIITTQFYFQSLYNEVIKTITNDKQSNSSISTGINEHKKVTCPIITIFNCPGRIGALQSGKCRFLQEVLLIPKPYLKPKELLNNLLLIRTNLSQYLLNKTNLLTQIICDNGATSVNIDKPEQCLEILIELLEQLQLNNEFYFGLYITPKGVFDTVKERYEIITGSLKTPEELVNYYVDLITRYPQIRLLIDPFRAEDKECWELLRTRITFPILITTSTTIQPSMKLMIPNRSNSIATKNSTIIQTTNLCNELIQFSTSTGLSIYELINCQDNNEHVNDQQINDTSLQTMPIINSTDKHSLYYSAWLFTLDTCLDCVLVTEVIQAVYKMHKENRQVIFSLDNLNVFEDWPMDMAISLGIDFIKITGLNRIDQMNKLLAWYNYYEEEDIMNEWKLYDSSLLEESI</sequence>
<dbReference type="UniPathway" id="UPA00109">
    <property type="reaction ID" value="UER00187"/>
</dbReference>
<evidence type="ECO:0000259" key="7">
    <source>
        <dbReference type="SMART" id="SM01192"/>
    </source>
</evidence>
<dbReference type="GO" id="GO:0000015">
    <property type="term" value="C:phosphopyruvate hydratase complex"/>
    <property type="evidence" value="ECO:0007669"/>
    <property type="project" value="InterPro"/>
</dbReference>
<dbReference type="Gene3D" id="3.20.20.120">
    <property type="entry name" value="Enolase-like C-terminal domain"/>
    <property type="match status" value="1"/>
</dbReference>
<dbReference type="PANTHER" id="PTHR11902:SF30">
    <property type="entry name" value="ENOLASE 4"/>
    <property type="match status" value="1"/>
</dbReference>
<name>A0A4Z2DZ08_SCHJA</name>
<evidence type="ECO:0000313" key="9">
    <source>
        <dbReference type="Proteomes" id="UP000311919"/>
    </source>
</evidence>
<evidence type="ECO:0000313" key="8">
    <source>
        <dbReference type="EMBL" id="TNN21392.1"/>
    </source>
</evidence>
<dbReference type="GO" id="GO:0006096">
    <property type="term" value="P:glycolytic process"/>
    <property type="evidence" value="ECO:0007669"/>
    <property type="project" value="UniProtKB-UniPathway"/>
</dbReference>
<dbReference type="EC" id="4.2.1.11" evidence="3"/>
<comment type="pathway">
    <text evidence="1">Carbohydrate degradation; glycolysis; pyruvate from D-glyceraldehyde 3-phosphate: step 4/5.</text>
</comment>
<keyword evidence="9" id="KW-1185">Reference proteome</keyword>
<evidence type="ECO:0000256" key="5">
    <source>
        <dbReference type="ARBA" id="ARBA00023239"/>
    </source>
</evidence>
<accession>A0A4Z2DZ08</accession>
<reference evidence="8 9" key="1">
    <citation type="submission" date="2019-03" db="EMBL/GenBank/DDBJ databases">
        <title>An improved genome assembly of the fluke Schistosoma japonicum.</title>
        <authorList>
            <person name="Hu W."/>
            <person name="Luo F."/>
            <person name="Yin M."/>
            <person name="Mo X."/>
            <person name="Sun C."/>
            <person name="Wu Q."/>
            <person name="Zhu B."/>
            <person name="Xiang M."/>
            <person name="Wang J."/>
            <person name="Wang Y."/>
            <person name="Zhang T."/>
            <person name="Xu B."/>
            <person name="Zheng H."/>
            <person name="Feng Z."/>
        </authorList>
    </citation>
    <scope>NUCLEOTIDE SEQUENCE [LARGE SCALE GENOMIC DNA]</scope>
    <source>
        <strain evidence="8">HuSjv2</strain>
        <tissue evidence="8">Worms</tissue>
    </source>
</reference>
<comment type="caution">
    <text evidence="8">The sequence shown here is derived from an EMBL/GenBank/DDBJ whole genome shotgun (WGS) entry which is preliminary data.</text>
</comment>
<comment type="similarity">
    <text evidence="2">Belongs to the enolase family.</text>
</comment>
<dbReference type="InterPro" id="IPR000941">
    <property type="entry name" value="Enolase"/>
</dbReference>
<organism evidence="8 9">
    <name type="scientific">Schistosoma japonicum</name>
    <name type="common">Blood fluke</name>
    <dbReference type="NCBI Taxonomy" id="6182"/>
    <lineage>
        <taxon>Eukaryota</taxon>
        <taxon>Metazoa</taxon>
        <taxon>Spiralia</taxon>
        <taxon>Lophotrochozoa</taxon>
        <taxon>Platyhelminthes</taxon>
        <taxon>Trematoda</taxon>
        <taxon>Digenea</taxon>
        <taxon>Strigeidida</taxon>
        <taxon>Schistosomatoidea</taxon>
        <taxon>Schistosomatidae</taxon>
        <taxon>Schistosoma</taxon>
    </lineage>
</organism>
<keyword evidence="4" id="KW-0324">Glycolysis</keyword>
<evidence type="ECO:0000256" key="2">
    <source>
        <dbReference type="ARBA" id="ARBA00009604"/>
    </source>
</evidence>
<evidence type="ECO:0000256" key="1">
    <source>
        <dbReference type="ARBA" id="ARBA00005031"/>
    </source>
</evidence>
<evidence type="ECO:0000256" key="3">
    <source>
        <dbReference type="ARBA" id="ARBA00012058"/>
    </source>
</evidence>
<dbReference type="SMART" id="SM01192">
    <property type="entry name" value="Enolase_C"/>
    <property type="match status" value="1"/>
</dbReference>
<dbReference type="OrthoDB" id="10009078at2759"/>
<gene>
    <name evidence="8" type="ORF">EWB00_009667</name>
</gene>
<dbReference type="AlphaFoldDB" id="A0A4Z2DZ08"/>